<name>A0ABC9VT38_GRUJA</name>
<feature type="region of interest" description="Disordered" evidence="1">
    <location>
        <begin position="114"/>
        <end position="135"/>
    </location>
</feature>
<feature type="compositionally biased region" description="Polar residues" evidence="1">
    <location>
        <begin position="116"/>
        <end position="135"/>
    </location>
</feature>
<feature type="region of interest" description="Disordered" evidence="1">
    <location>
        <begin position="1"/>
        <end position="49"/>
    </location>
</feature>
<accession>A0ABC9VT38</accession>
<protein>
    <submittedName>
        <fullName evidence="2">Uncharacterized protein</fullName>
    </submittedName>
</protein>
<dbReference type="AlphaFoldDB" id="A0ABC9VT38"/>
<organism evidence="2 3">
    <name type="scientific">Grus japonensis</name>
    <name type="common">Japanese crane</name>
    <name type="synonym">Red-crowned crane</name>
    <dbReference type="NCBI Taxonomy" id="30415"/>
    <lineage>
        <taxon>Eukaryota</taxon>
        <taxon>Metazoa</taxon>
        <taxon>Chordata</taxon>
        <taxon>Craniata</taxon>
        <taxon>Vertebrata</taxon>
        <taxon>Euteleostomi</taxon>
        <taxon>Archelosauria</taxon>
        <taxon>Archosauria</taxon>
        <taxon>Dinosauria</taxon>
        <taxon>Saurischia</taxon>
        <taxon>Theropoda</taxon>
        <taxon>Coelurosauria</taxon>
        <taxon>Aves</taxon>
        <taxon>Neognathae</taxon>
        <taxon>Neoaves</taxon>
        <taxon>Gruiformes</taxon>
        <taxon>Gruidae</taxon>
        <taxon>Grus</taxon>
    </lineage>
</organism>
<evidence type="ECO:0000256" key="1">
    <source>
        <dbReference type="SAM" id="MobiDB-lite"/>
    </source>
</evidence>
<proteinExistence type="predicted"/>
<comment type="caution">
    <text evidence="2">The sequence shown here is derived from an EMBL/GenBank/DDBJ whole genome shotgun (WGS) entry which is preliminary data.</text>
</comment>
<dbReference type="Proteomes" id="UP001623348">
    <property type="component" value="Unassembled WGS sequence"/>
</dbReference>
<evidence type="ECO:0000313" key="2">
    <source>
        <dbReference type="EMBL" id="GAB0175737.1"/>
    </source>
</evidence>
<sequence length="135" mass="14288">MAAAGWSATRRPGRAVPGRAGPLRRRGWPGAGAGRRPPPHTRSWGGPAPLAPAAASFPAALAPGPSYRAGVRVAWRISLCQVVFCSPFGHIEESGNADLKVLVLLTQRWQLKLPGKSQSSTPPAGQSPWSEETMY</sequence>
<keyword evidence="3" id="KW-1185">Reference proteome</keyword>
<dbReference type="EMBL" id="BAAFJT010000001">
    <property type="protein sequence ID" value="GAB0175737.1"/>
    <property type="molecule type" value="Genomic_DNA"/>
</dbReference>
<reference evidence="2 3" key="1">
    <citation type="submission" date="2024-06" db="EMBL/GenBank/DDBJ databases">
        <title>The draft genome of Grus japonensis, version 3.</title>
        <authorList>
            <person name="Nabeshima K."/>
            <person name="Suzuki S."/>
            <person name="Onuma M."/>
        </authorList>
    </citation>
    <scope>NUCLEOTIDE SEQUENCE [LARGE SCALE GENOMIC DNA]</scope>
    <source>
        <strain evidence="2 3">451A</strain>
    </source>
</reference>
<gene>
    <name evidence="2" type="ORF">GRJ2_000038900</name>
</gene>
<evidence type="ECO:0000313" key="3">
    <source>
        <dbReference type="Proteomes" id="UP001623348"/>
    </source>
</evidence>